<protein>
    <submittedName>
        <fullName evidence="2">Uncharacterized protein</fullName>
    </submittedName>
</protein>
<feature type="compositionally biased region" description="Gly residues" evidence="1">
    <location>
        <begin position="58"/>
        <end position="80"/>
    </location>
</feature>
<accession>A0A2T8IAC6</accession>
<sequence>MGKTWVWLQGTRSPKGTVALKRMEDGVVVGGDQGRLRQAASERPARPVEVQVGHRGEGSGGGDPEGGADGTAGAGVGGQRGRGDPRASASRLLWWMKRSRIIHPREGFITMGSGSSMARVRYKLTVFSWDPENSMFIYLNFLKNMVWNFPIQRLYSSCSCAKFVFF</sequence>
<evidence type="ECO:0000313" key="2">
    <source>
        <dbReference type="EMBL" id="PVH34639.1"/>
    </source>
</evidence>
<organism evidence="2">
    <name type="scientific">Panicum hallii</name>
    <dbReference type="NCBI Taxonomy" id="206008"/>
    <lineage>
        <taxon>Eukaryota</taxon>
        <taxon>Viridiplantae</taxon>
        <taxon>Streptophyta</taxon>
        <taxon>Embryophyta</taxon>
        <taxon>Tracheophyta</taxon>
        <taxon>Spermatophyta</taxon>
        <taxon>Magnoliopsida</taxon>
        <taxon>Liliopsida</taxon>
        <taxon>Poales</taxon>
        <taxon>Poaceae</taxon>
        <taxon>PACMAD clade</taxon>
        <taxon>Panicoideae</taxon>
        <taxon>Panicodae</taxon>
        <taxon>Paniceae</taxon>
        <taxon>Panicinae</taxon>
        <taxon>Panicum</taxon>
        <taxon>Panicum sect. Panicum</taxon>
    </lineage>
</organism>
<feature type="region of interest" description="Disordered" evidence="1">
    <location>
        <begin position="31"/>
        <end position="86"/>
    </location>
</feature>
<dbReference type="Proteomes" id="UP000243499">
    <property type="component" value="Chromosome 8"/>
</dbReference>
<dbReference type="EMBL" id="CM008053">
    <property type="protein sequence ID" value="PVH34639.1"/>
    <property type="molecule type" value="Genomic_DNA"/>
</dbReference>
<dbReference type="AlphaFoldDB" id="A0A2T8IAC6"/>
<dbReference type="Gramene" id="PVH34639">
    <property type="protein sequence ID" value="PVH34639"/>
    <property type="gene ID" value="PAHAL_8G264600"/>
</dbReference>
<gene>
    <name evidence="2" type="ORF">PAHAL_8G264600</name>
</gene>
<reference evidence="2" key="1">
    <citation type="submission" date="2018-04" db="EMBL/GenBank/DDBJ databases">
        <title>WGS assembly of Panicum hallii.</title>
        <authorList>
            <person name="Lovell J."/>
            <person name="Jenkins J."/>
            <person name="Lowry D."/>
            <person name="Mamidi S."/>
            <person name="Sreedasyam A."/>
            <person name="Weng X."/>
            <person name="Barry K."/>
            <person name="Bonette J."/>
            <person name="Campitelli B."/>
            <person name="Daum C."/>
            <person name="Gordon S."/>
            <person name="Gould B."/>
            <person name="Lipzen A."/>
            <person name="Macqueen A."/>
            <person name="Palacio-Mejia J."/>
            <person name="Plott C."/>
            <person name="Shakirov E."/>
            <person name="Shu S."/>
            <person name="Yoshinaga Y."/>
            <person name="Zane M."/>
            <person name="Rokhsar D."/>
            <person name="Grimwood J."/>
            <person name="Schmutz J."/>
            <person name="Juenger T."/>
        </authorList>
    </citation>
    <scope>NUCLEOTIDE SEQUENCE [LARGE SCALE GENOMIC DNA]</scope>
    <source>
        <strain evidence="2">FIL2</strain>
    </source>
</reference>
<evidence type="ECO:0000256" key="1">
    <source>
        <dbReference type="SAM" id="MobiDB-lite"/>
    </source>
</evidence>
<name>A0A2T8IAC6_9POAL</name>
<proteinExistence type="predicted"/>